<comment type="caution">
    <text evidence="1">The sequence shown here is derived from an EMBL/GenBank/DDBJ whole genome shotgun (WGS) entry which is preliminary data.</text>
</comment>
<reference evidence="1 2" key="1">
    <citation type="submission" date="2018-06" db="EMBL/GenBank/DDBJ databases">
        <title>Comparative genomics reveals the genomic features of Rhizophagus irregularis, R. cerebriforme, R. diaphanum and Gigaspora rosea, and their symbiotic lifestyle signature.</title>
        <authorList>
            <person name="Morin E."/>
            <person name="San Clemente H."/>
            <person name="Chen E.C.H."/>
            <person name="De La Providencia I."/>
            <person name="Hainaut M."/>
            <person name="Kuo A."/>
            <person name="Kohler A."/>
            <person name="Murat C."/>
            <person name="Tang N."/>
            <person name="Roy S."/>
            <person name="Loubradou J."/>
            <person name="Henrissat B."/>
            <person name="Grigoriev I.V."/>
            <person name="Corradi N."/>
            <person name="Roux C."/>
            <person name="Martin F.M."/>
        </authorList>
    </citation>
    <scope>NUCLEOTIDE SEQUENCE [LARGE SCALE GENOMIC DNA]</scope>
    <source>
        <strain evidence="1 2">DAOM 227022</strain>
    </source>
</reference>
<name>A0A397S5M4_9GLOM</name>
<protein>
    <submittedName>
        <fullName evidence="1">Uncharacterized protein</fullName>
    </submittedName>
</protein>
<evidence type="ECO:0000313" key="2">
    <source>
        <dbReference type="Proteomes" id="UP000265703"/>
    </source>
</evidence>
<gene>
    <name evidence="1" type="ORF">C1645_836590</name>
</gene>
<dbReference type="AlphaFoldDB" id="A0A397S5M4"/>
<dbReference type="Proteomes" id="UP000265703">
    <property type="component" value="Unassembled WGS sequence"/>
</dbReference>
<proteinExistence type="predicted"/>
<dbReference type="EMBL" id="QKYT01000758">
    <property type="protein sequence ID" value="RIA81693.1"/>
    <property type="molecule type" value="Genomic_DNA"/>
</dbReference>
<evidence type="ECO:0000313" key="1">
    <source>
        <dbReference type="EMBL" id="RIA81693.1"/>
    </source>
</evidence>
<sequence>MCEINNLKPILDVSTRWNSTYDIIEIALILKETLIFTAASDKDLKNYIITDERLD</sequence>
<keyword evidence="2" id="KW-1185">Reference proteome</keyword>
<accession>A0A397S5M4</accession>
<dbReference type="OrthoDB" id="1737128at2759"/>
<organism evidence="1 2">
    <name type="scientific">Glomus cerebriforme</name>
    <dbReference type="NCBI Taxonomy" id="658196"/>
    <lineage>
        <taxon>Eukaryota</taxon>
        <taxon>Fungi</taxon>
        <taxon>Fungi incertae sedis</taxon>
        <taxon>Mucoromycota</taxon>
        <taxon>Glomeromycotina</taxon>
        <taxon>Glomeromycetes</taxon>
        <taxon>Glomerales</taxon>
        <taxon>Glomeraceae</taxon>
        <taxon>Glomus</taxon>
    </lineage>
</organism>